<feature type="transmembrane region" description="Helical" evidence="1">
    <location>
        <begin position="39"/>
        <end position="60"/>
    </location>
</feature>
<reference evidence="2 3" key="1">
    <citation type="journal article" date="2016" name="Nat. Commun.">
        <title>Thousands of microbial genomes shed light on interconnected biogeochemical processes in an aquifer system.</title>
        <authorList>
            <person name="Anantharaman K."/>
            <person name="Brown C.T."/>
            <person name="Hug L.A."/>
            <person name="Sharon I."/>
            <person name="Castelle C.J."/>
            <person name="Probst A.J."/>
            <person name="Thomas B.C."/>
            <person name="Singh A."/>
            <person name="Wilkins M.J."/>
            <person name="Karaoz U."/>
            <person name="Brodie E.L."/>
            <person name="Williams K.H."/>
            <person name="Hubbard S.S."/>
            <person name="Banfield J.F."/>
        </authorList>
    </citation>
    <scope>NUCLEOTIDE SEQUENCE [LARGE SCALE GENOMIC DNA]</scope>
</reference>
<feature type="transmembrane region" description="Helical" evidence="1">
    <location>
        <begin position="92"/>
        <end position="111"/>
    </location>
</feature>
<evidence type="ECO:0000313" key="2">
    <source>
        <dbReference type="EMBL" id="OGI37243.1"/>
    </source>
</evidence>
<keyword evidence="1" id="KW-0472">Membrane</keyword>
<proteinExistence type="predicted"/>
<evidence type="ECO:0000256" key="1">
    <source>
        <dbReference type="SAM" id="Phobius"/>
    </source>
</evidence>
<organism evidence="2 3">
    <name type="scientific">Candidatus Muproteobacteria bacterium RBG_16_62_13</name>
    <dbReference type="NCBI Taxonomy" id="1817756"/>
    <lineage>
        <taxon>Bacteria</taxon>
        <taxon>Pseudomonadati</taxon>
        <taxon>Pseudomonadota</taxon>
        <taxon>Candidatus Muproteobacteria</taxon>
    </lineage>
</organism>
<name>A0A1F6SWJ8_9PROT</name>
<accession>A0A1F6SWJ8</accession>
<comment type="caution">
    <text evidence="2">The sequence shown here is derived from an EMBL/GenBank/DDBJ whole genome shotgun (WGS) entry which is preliminary data.</text>
</comment>
<dbReference type="AlphaFoldDB" id="A0A1F6SWJ8"/>
<dbReference type="EMBL" id="MFSQ01000151">
    <property type="protein sequence ID" value="OGI37243.1"/>
    <property type="molecule type" value="Genomic_DNA"/>
</dbReference>
<keyword evidence="1" id="KW-0812">Transmembrane</keyword>
<keyword evidence="1" id="KW-1133">Transmembrane helix</keyword>
<feature type="transmembrane region" description="Helical" evidence="1">
    <location>
        <begin position="117"/>
        <end position="139"/>
    </location>
</feature>
<feature type="transmembrane region" description="Helical" evidence="1">
    <location>
        <begin position="66"/>
        <end position="85"/>
    </location>
</feature>
<dbReference type="Proteomes" id="UP000178379">
    <property type="component" value="Unassembled WGS sequence"/>
</dbReference>
<gene>
    <name evidence="2" type="ORF">A2140_08395</name>
</gene>
<sequence>MAEQPDQKPQTKALKPEAIELMMQMSAEKRVVAPPLLRYSTNVGILFFALALVYSFAEWIYGKQPMAGGVALFASLMTFTACIGLRMMRRWGALIFLLFLILDAIAITLLVSKGVTGLGTIAMAVTLKLIILAAVVMHWHELR</sequence>
<protein>
    <submittedName>
        <fullName evidence="2">Uncharacterized protein</fullName>
    </submittedName>
</protein>
<dbReference type="STRING" id="1817756.A2140_08395"/>
<evidence type="ECO:0000313" key="3">
    <source>
        <dbReference type="Proteomes" id="UP000178379"/>
    </source>
</evidence>